<proteinExistence type="predicted"/>
<feature type="transmembrane region" description="Helical" evidence="1">
    <location>
        <begin position="137"/>
        <end position="156"/>
    </location>
</feature>
<reference evidence="2" key="1">
    <citation type="submission" date="2019-02" db="EMBL/GenBank/DDBJ databases">
        <authorList>
            <person name="Gruber-Vodicka R. H."/>
            <person name="Seah K. B. B."/>
        </authorList>
    </citation>
    <scope>NUCLEOTIDE SEQUENCE</scope>
    <source>
        <strain evidence="2">BECK_BZ163</strain>
    </source>
</reference>
<dbReference type="EMBL" id="CAADEZ010000413">
    <property type="protein sequence ID" value="VFJ66446.1"/>
    <property type="molecule type" value="Genomic_DNA"/>
</dbReference>
<dbReference type="AlphaFoldDB" id="A0A450TGW9"/>
<protein>
    <submittedName>
        <fullName evidence="2">Uncharacterized protein</fullName>
    </submittedName>
</protein>
<accession>A0A450TGW9</accession>
<keyword evidence="1" id="KW-1133">Transmembrane helix</keyword>
<keyword evidence="1" id="KW-0472">Membrane</keyword>
<organism evidence="2">
    <name type="scientific">Candidatus Kentrum sp. FM</name>
    <dbReference type="NCBI Taxonomy" id="2126340"/>
    <lineage>
        <taxon>Bacteria</taxon>
        <taxon>Pseudomonadati</taxon>
        <taxon>Pseudomonadota</taxon>
        <taxon>Gammaproteobacteria</taxon>
        <taxon>Candidatus Kentrum</taxon>
    </lineage>
</organism>
<evidence type="ECO:0000256" key="1">
    <source>
        <dbReference type="SAM" id="Phobius"/>
    </source>
</evidence>
<name>A0A450TGW9_9GAMM</name>
<feature type="transmembrane region" description="Helical" evidence="1">
    <location>
        <begin position="110"/>
        <end position="131"/>
    </location>
</feature>
<keyword evidence="1" id="KW-0812">Transmembrane</keyword>
<gene>
    <name evidence="2" type="ORF">BECKFM1743A_GA0114220_104133</name>
</gene>
<sequence length="161" mass="17886">MSYFGNAPNSSIGVWRCRSMNFDAVRPGGLTSILQGHDRKRAQKTRKRRIVVQRSRAATGDRGPLAIAIRYRYRSYRARLLPGRWKIVRTLFGSAGASPSRTGRVSDLVAVFRAMPFVVITLPSVGTVHLIPPTKRYAPSMIISLSLSLLCLFSPLGQLFP</sequence>
<evidence type="ECO:0000313" key="2">
    <source>
        <dbReference type="EMBL" id="VFJ66446.1"/>
    </source>
</evidence>